<accession>A0A7D9EBB8</accession>
<sequence>MDSIEKIAHLKEKGLLEAFGIPISSESEGSESETDRELTDEVAYLPGSENPKSANVITTTSIIRNASSDDLLNILRNSDYNWLEFVNLAQENMKELHETAFQDSISDFYHKLPSLGISESDESSSDDIRKIQSPFDVPGQFLITKRRDALHRKATRDAKRKIAEQRFLKRRKSKKVAKILQDCPDIEKTIEDFVERIGAGADTWRQTGVITFDGNKKLEKKATFKRVKEHLEEKYQRSISYGTVVQLCIERNKRRRSALRYHGEAKVIQKKARKGFNIKYNPDSHWSNALYSDTLATHRLHGNLCVKGKETLAIRTDYVNKYPSTLQTTSYNFPGTETTGEIAWRNCMGVVKAPVLFSKNSAQNFADLEAISKNECSKPAFINPTTGTRKEIECVRVDGGYDEGPAHLETIHLIKGADNKAYQDENELLKVFLKGKKGEKEALERDHPEAYSKFQRIWQLCNNHLHKELPVKYVFYLTCCYEKTCIHKICKKGRPEKELTWYPNGPPISFFPIPRPDPERPHGSTCCAECKDGCAGHYLKPQALLQLSDKDTPRADGNCQPPSISIL</sequence>
<dbReference type="EMBL" id="CACRXK020005469">
    <property type="protein sequence ID" value="CAB4006294.1"/>
    <property type="molecule type" value="Genomic_DNA"/>
</dbReference>
<reference evidence="1" key="1">
    <citation type="submission" date="2020-04" db="EMBL/GenBank/DDBJ databases">
        <authorList>
            <person name="Alioto T."/>
            <person name="Alioto T."/>
            <person name="Gomez Garrido J."/>
        </authorList>
    </citation>
    <scope>NUCLEOTIDE SEQUENCE</scope>
    <source>
        <strain evidence="1">A484AB</strain>
    </source>
</reference>
<keyword evidence="2" id="KW-1185">Reference proteome</keyword>
<gene>
    <name evidence="1" type="ORF">PACLA_8A063598</name>
</gene>
<evidence type="ECO:0000313" key="1">
    <source>
        <dbReference type="EMBL" id="CAB4006294.1"/>
    </source>
</evidence>
<comment type="caution">
    <text evidence="1">The sequence shown here is derived from an EMBL/GenBank/DDBJ whole genome shotgun (WGS) entry which is preliminary data.</text>
</comment>
<dbReference type="AlphaFoldDB" id="A0A7D9EBB8"/>
<protein>
    <submittedName>
        <fullName evidence="1">Uncharacterized protein</fullName>
    </submittedName>
</protein>
<evidence type="ECO:0000313" key="2">
    <source>
        <dbReference type="Proteomes" id="UP001152795"/>
    </source>
</evidence>
<proteinExistence type="predicted"/>
<organism evidence="1 2">
    <name type="scientific">Paramuricea clavata</name>
    <name type="common">Red gorgonian</name>
    <name type="synonym">Violescent sea-whip</name>
    <dbReference type="NCBI Taxonomy" id="317549"/>
    <lineage>
        <taxon>Eukaryota</taxon>
        <taxon>Metazoa</taxon>
        <taxon>Cnidaria</taxon>
        <taxon>Anthozoa</taxon>
        <taxon>Octocorallia</taxon>
        <taxon>Malacalcyonacea</taxon>
        <taxon>Plexauridae</taxon>
        <taxon>Paramuricea</taxon>
    </lineage>
</organism>
<dbReference type="Proteomes" id="UP001152795">
    <property type="component" value="Unassembled WGS sequence"/>
</dbReference>
<dbReference type="OrthoDB" id="5959788at2759"/>
<name>A0A7D9EBB8_PARCT</name>